<sequence>MSHVLYRMQSLTWCPNLLHLKQAIGVRRSSNGDTMVPPPPNVTPFDFSSFCIFLDRHLDDYGRVLSAGAWSAKPSHCTHLYSVFCSKVLHS</sequence>
<keyword evidence="2" id="KW-1185">Reference proteome</keyword>
<dbReference type="AlphaFoldDB" id="A0A6G1IV11"/>
<gene>
    <name evidence="1" type="ORF">K458DRAFT_71815</name>
</gene>
<evidence type="ECO:0000313" key="2">
    <source>
        <dbReference type="Proteomes" id="UP000799291"/>
    </source>
</evidence>
<organism evidence="1 2">
    <name type="scientific">Lentithecium fluviatile CBS 122367</name>
    <dbReference type="NCBI Taxonomy" id="1168545"/>
    <lineage>
        <taxon>Eukaryota</taxon>
        <taxon>Fungi</taxon>
        <taxon>Dikarya</taxon>
        <taxon>Ascomycota</taxon>
        <taxon>Pezizomycotina</taxon>
        <taxon>Dothideomycetes</taxon>
        <taxon>Pleosporomycetidae</taxon>
        <taxon>Pleosporales</taxon>
        <taxon>Massarineae</taxon>
        <taxon>Lentitheciaceae</taxon>
        <taxon>Lentithecium</taxon>
    </lineage>
</organism>
<dbReference type="OrthoDB" id="10380147at2759"/>
<protein>
    <submittedName>
        <fullName evidence="1">Uncharacterized protein</fullName>
    </submittedName>
</protein>
<name>A0A6G1IV11_9PLEO</name>
<reference evidence="1" key="1">
    <citation type="journal article" date="2020" name="Stud. Mycol.">
        <title>101 Dothideomycetes genomes: a test case for predicting lifestyles and emergence of pathogens.</title>
        <authorList>
            <person name="Haridas S."/>
            <person name="Albert R."/>
            <person name="Binder M."/>
            <person name="Bloem J."/>
            <person name="Labutti K."/>
            <person name="Salamov A."/>
            <person name="Andreopoulos B."/>
            <person name="Baker S."/>
            <person name="Barry K."/>
            <person name="Bills G."/>
            <person name="Bluhm B."/>
            <person name="Cannon C."/>
            <person name="Castanera R."/>
            <person name="Culley D."/>
            <person name="Daum C."/>
            <person name="Ezra D."/>
            <person name="Gonzalez J."/>
            <person name="Henrissat B."/>
            <person name="Kuo A."/>
            <person name="Liang C."/>
            <person name="Lipzen A."/>
            <person name="Lutzoni F."/>
            <person name="Magnuson J."/>
            <person name="Mondo S."/>
            <person name="Nolan M."/>
            <person name="Ohm R."/>
            <person name="Pangilinan J."/>
            <person name="Park H.-J."/>
            <person name="Ramirez L."/>
            <person name="Alfaro M."/>
            <person name="Sun H."/>
            <person name="Tritt A."/>
            <person name="Yoshinaga Y."/>
            <person name="Zwiers L.-H."/>
            <person name="Turgeon B."/>
            <person name="Goodwin S."/>
            <person name="Spatafora J."/>
            <person name="Crous P."/>
            <person name="Grigoriev I."/>
        </authorList>
    </citation>
    <scope>NUCLEOTIDE SEQUENCE</scope>
    <source>
        <strain evidence="1">CBS 122367</strain>
    </source>
</reference>
<dbReference type="EMBL" id="MU005588">
    <property type="protein sequence ID" value="KAF2682082.1"/>
    <property type="molecule type" value="Genomic_DNA"/>
</dbReference>
<evidence type="ECO:0000313" key="1">
    <source>
        <dbReference type="EMBL" id="KAF2682082.1"/>
    </source>
</evidence>
<dbReference type="Proteomes" id="UP000799291">
    <property type="component" value="Unassembled WGS sequence"/>
</dbReference>
<proteinExistence type="predicted"/>
<accession>A0A6G1IV11</accession>